<dbReference type="Proteomes" id="UP000053675">
    <property type="component" value="Unassembled WGS sequence"/>
</dbReference>
<accession>A0A084U6X2</accession>
<gene>
    <name evidence="2" type="ORF">EL18_02962</name>
</gene>
<feature type="chain" id="PRO_5001782879" evidence="1">
    <location>
        <begin position="24"/>
        <end position="120"/>
    </location>
</feature>
<keyword evidence="1" id="KW-0732">Signal</keyword>
<evidence type="ECO:0000313" key="3">
    <source>
        <dbReference type="Proteomes" id="UP000053675"/>
    </source>
</evidence>
<comment type="caution">
    <text evidence="2">The sequence shown here is derived from an EMBL/GenBank/DDBJ whole genome shotgun (WGS) entry which is preliminary data.</text>
</comment>
<keyword evidence="3" id="KW-1185">Reference proteome</keyword>
<dbReference type="EMBL" id="JMQM01000002">
    <property type="protein sequence ID" value="KFB08708.1"/>
    <property type="molecule type" value="Genomic_DNA"/>
</dbReference>
<organism evidence="2 3">
    <name type="scientific">Nitratireductor basaltis</name>
    <dbReference type="NCBI Taxonomy" id="472175"/>
    <lineage>
        <taxon>Bacteria</taxon>
        <taxon>Pseudomonadati</taxon>
        <taxon>Pseudomonadota</taxon>
        <taxon>Alphaproteobacteria</taxon>
        <taxon>Hyphomicrobiales</taxon>
        <taxon>Phyllobacteriaceae</taxon>
        <taxon>Nitratireductor</taxon>
    </lineage>
</organism>
<feature type="signal peptide" evidence="1">
    <location>
        <begin position="1"/>
        <end position="23"/>
    </location>
</feature>
<evidence type="ECO:0000313" key="2">
    <source>
        <dbReference type="EMBL" id="KFB08708.1"/>
    </source>
</evidence>
<protein>
    <submittedName>
        <fullName evidence="2">Uncharacterized protein</fullName>
    </submittedName>
</protein>
<sequence>MPWNRNTIAAGALALAAFFTASASGVAGDRADALVYADGYGNLVIHAASGFKRIIVGEGHRLDAVVPDQAEEPEVVYLDDTSTTERSYRRRCPYGVLVKGRSYMYGLPDNALPVLRADCP</sequence>
<evidence type="ECO:0000256" key="1">
    <source>
        <dbReference type="SAM" id="SignalP"/>
    </source>
</evidence>
<dbReference type="AlphaFoldDB" id="A0A084U6X2"/>
<dbReference type="RefSeq" id="WP_036486449.1">
    <property type="nucleotide sequence ID" value="NZ_JMQM01000002.1"/>
</dbReference>
<name>A0A084U6X2_9HYPH</name>
<dbReference type="STRING" id="472175.EL18_02962"/>
<reference evidence="2 3" key="1">
    <citation type="submission" date="2014-05" db="EMBL/GenBank/DDBJ databases">
        <title>Draft Genome Sequence of Nitratireductor basaltis Strain UMTGB225, A Marine Bacterium Isolated from Green Barrel Tunicate.</title>
        <authorList>
            <person name="Gan H.Y."/>
        </authorList>
    </citation>
    <scope>NUCLEOTIDE SEQUENCE [LARGE SCALE GENOMIC DNA]</scope>
    <source>
        <strain evidence="2 3">UMTGB225</strain>
    </source>
</reference>
<dbReference type="OrthoDB" id="8115733at2"/>
<dbReference type="PATRIC" id="fig|472175.3.peg.2955"/>
<proteinExistence type="predicted"/>